<comment type="subcellular location">
    <subcellularLocation>
        <location evidence="3">Cytoplasm</location>
    </subcellularLocation>
</comment>
<protein>
    <recommendedName>
        <fullName evidence="12">Polynucleotide adenylyltransferase</fullName>
    </recommendedName>
</protein>
<evidence type="ECO:0000313" key="11">
    <source>
        <dbReference type="Proteomes" id="UP000654075"/>
    </source>
</evidence>
<dbReference type="PANTHER" id="PTHR12271">
    <property type="entry name" value="POLY A POLYMERASE CID PAP -RELATED"/>
    <property type="match status" value="1"/>
</dbReference>
<keyword evidence="7" id="KW-0460">Magnesium</keyword>
<evidence type="ECO:0000256" key="4">
    <source>
        <dbReference type="ARBA" id="ARBA00022490"/>
    </source>
</evidence>
<dbReference type="GO" id="GO:0046872">
    <property type="term" value="F:metal ion binding"/>
    <property type="evidence" value="ECO:0007669"/>
    <property type="project" value="UniProtKB-KW"/>
</dbReference>
<dbReference type="GO" id="GO:0016779">
    <property type="term" value="F:nucleotidyltransferase activity"/>
    <property type="evidence" value="ECO:0007669"/>
    <property type="project" value="TreeGrafter"/>
</dbReference>
<dbReference type="PANTHER" id="PTHR12271:SF40">
    <property type="entry name" value="POLY(A) RNA POLYMERASE GLD2"/>
    <property type="match status" value="1"/>
</dbReference>
<keyword evidence="4" id="KW-0963">Cytoplasm</keyword>
<sequence>MASLNLRDALFASIEASKPLKKESQRQFFCIQQLEQFVGLLGPGWHVKPFGSAANSFLTRGGDLDVTCFHESVQDQDTSRAAHELQHKLLPLLSCHPRFKIVEEIWTARVPIVKLMFDETMEVDLSCHNPQALQNTYLLKAYAELDEQVRNLVLAAKLWAKSEGVSGAPGGHLSSYSLTLMALYFLQVEVGMPCLNTAAFSSKGSAPEVDNISWACGVNLVDLVTRFFAFFAGAEGGFQWGREVISVRKGRRLATNGLDFAMLPGRLTSRLHIEDPFLLARNLNCVLSLENEQLLRVKLGQAASTMYCGGIPNAFVPDAAESLASDTDVDASTTISTTVSAKSFSDLGPHASESPDSRFGALAKPWYQAAVRPADGRSEDSYWKSGGVSSALWGCSLQNPPAVATHNRLLEDMHALLHGAPQCLAPLPEDLPLPSFELRFEL</sequence>
<evidence type="ECO:0000259" key="9">
    <source>
        <dbReference type="Pfam" id="PF22600"/>
    </source>
</evidence>
<dbReference type="InterPro" id="IPR002058">
    <property type="entry name" value="PAP_assoc"/>
</dbReference>
<dbReference type="CDD" id="cd05402">
    <property type="entry name" value="NT_PAP_TUTase"/>
    <property type="match status" value="1"/>
</dbReference>
<evidence type="ECO:0000256" key="3">
    <source>
        <dbReference type="ARBA" id="ARBA00004496"/>
    </source>
</evidence>
<dbReference type="AlphaFoldDB" id="A0A813GLJ9"/>
<evidence type="ECO:0008006" key="12">
    <source>
        <dbReference type="Google" id="ProtNLM"/>
    </source>
</evidence>
<dbReference type="Gene3D" id="1.10.1410.10">
    <property type="match status" value="1"/>
</dbReference>
<gene>
    <name evidence="10" type="ORF">PGLA1383_LOCUS42833</name>
</gene>
<evidence type="ECO:0000313" key="10">
    <source>
        <dbReference type="EMBL" id="CAE8625853.1"/>
    </source>
</evidence>
<organism evidence="10 11">
    <name type="scientific">Polarella glacialis</name>
    <name type="common">Dinoflagellate</name>
    <dbReference type="NCBI Taxonomy" id="89957"/>
    <lineage>
        <taxon>Eukaryota</taxon>
        <taxon>Sar</taxon>
        <taxon>Alveolata</taxon>
        <taxon>Dinophyceae</taxon>
        <taxon>Suessiales</taxon>
        <taxon>Suessiaceae</taxon>
        <taxon>Polarella</taxon>
    </lineage>
</organism>
<dbReference type="EMBL" id="CAJNNV010028821">
    <property type="protein sequence ID" value="CAE8625853.1"/>
    <property type="molecule type" value="Genomic_DNA"/>
</dbReference>
<keyword evidence="6" id="KW-0479">Metal-binding</keyword>
<name>A0A813GLJ9_POLGL</name>
<reference evidence="10" key="1">
    <citation type="submission" date="2021-02" db="EMBL/GenBank/DDBJ databases">
        <authorList>
            <person name="Dougan E. K."/>
            <person name="Rhodes N."/>
            <person name="Thang M."/>
            <person name="Chan C."/>
        </authorList>
    </citation>
    <scope>NUCLEOTIDE SEQUENCE</scope>
</reference>
<dbReference type="Gene3D" id="3.30.460.10">
    <property type="entry name" value="Beta Polymerase, domain 2"/>
    <property type="match status" value="1"/>
</dbReference>
<dbReference type="Pfam" id="PF03828">
    <property type="entry name" value="PAP_assoc"/>
    <property type="match status" value="1"/>
</dbReference>
<evidence type="ECO:0000256" key="6">
    <source>
        <dbReference type="ARBA" id="ARBA00022723"/>
    </source>
</evidence>
<dbReference type="Proteomes" id="UP000654075">
    <property type="component" value="Unassembled WGS sequence"/>
</dbReference>
<dbReference type="GO" id="GO:0005737">
    <property type="term" value="C:cytoplasm"/>
    <property type="evidence" value="ECO:0007669"/>
    <property type="project" value="UniProtKB-SubCell"/>
</dbReference>
<dbReference type="GO" id="GO:0031123">
    <property type="term" value="P:RNA 3'-end processing"/>
    <property type="evidence" value="ECO:0007669"/>
    <property type="project" value="TreeGrafter"/>
</dbReference>
<dbReference type="Pfam" id="PF22600">
    <property type="entry name" value="MTPAP-like_central"/>
    <property type="match status" value="1"/>
</dbReference>
<comment type="caution">
    <text evidence="10">The sequence shown here is derived from an EMBL/GenBank/DDBJ whole genome shotgun (WGS) entry which is preliminary data.</text>
</comment>
<dbReference type="SUPFAM" id="SSF81301">
    <property type="entry name" value="Nucleotidyltransferase"/>
    <property type="match status" value="1"/>
</dbReference>
<dbReference type="InterPro" id="IPR054708">
    <property type="entry name" value="MTPAP-like_central"/>
</dbReference>
<evidence type="ECO:0000256" key="7">
    <source>
        <dbReference type="ARBA" id="ARBA00022842"/>
    </source>
</evidence>
<dbReference type="OMA" id="KQWPTCR"/>
<evidence type="ECO:0000256" key="5">
    <source>
        <dbReference type="ARBA" id="ARBA00022679"/>
    </source>
</evidence>
<dbReference type="SUPFAM" id="SSF81631">
    <property type="entry name" value="PAP/OAS1 substrate-binding domain"/>
    <property type="match status" value="1"/>
</dbReference>
<proteinExistence type="predicted"/>
<feature type="domain" description="Poly(A) RNA polymerase mitochondrial-like central palm" evidence="9">
    <location>
        <begin position="12"/>
        <end position="143"/>
    </location>
</feature>
<comment type="cofactor">
    <cofactor evidence="1">
        <name>Mn(2+)</name>
        <dbReference type="ChEBI" id="CHEBI:29035"/>
    </cofactor>
</comment>
<evidence type="ECO:0000256" key="1">
    <source>
        <dbReference type="ARBA" id="ARBA00001936"/>
    </source>
</evidence>
<keyword evidence="5" id="KW-0808">Transferase</keyword>
<evidence type="ECO:0000259" key="8">
    <source>
        <dbReference type="Pfam" id="PF03828"/>
    </source>
</evidence>
<dbReference type="OrthoDB" id="407432at2759"/>
<comment type="cofactor">
    <cofactor evidence="2">
        <name>Mg(2+)</name>
        <dbReference type="ChEBI" id="CHEBI:18420"/>
    </cofactor>
</comment>
<dbReference type="InterPro" id="IPR043519">
    <property type="entry name" value="NT_sf"/>
</dbReference>
<accession>A0A813GLJ9</accession>
<evidence type="ECO:0000256" key="2">
    <source>
        <dbReference type="ARBA" id="ARBA00001946"/>
    </source>
</evidence>
<keyword evidence="11" id="KW-1185">Reference proteome</keyword>
<feature type="domain" description="PAP-associated" evidence="8">
    <location>
        <begin position="219"/>
        <end position="278"/>
    </location>
</feature>